<keyword evidence="2" id="KW-1185">Reference proteome</keyword>
<comment type="caution">
    <text evidence="1">The sequence shown here is derived from an EMBL/GenBank/DDBJ whole genome shotgun (WGS) entry which is preliminary data.</text>
</comment>
<accession>A0ABU6JAC7</accession>
<proteinExistence type="predicted"/>
<organism evidence="1 2">
    <name type="scientific">Noviherbaspirillum album</name>
    <dbReference type="NCBI Taxonomy" id="3080276"/>
    <lineage>
        <taxon>Bacteria</taxon>
        <taxon>Pseudomonadati</taxon>
        <taxon>Pseudomonadota</taxon>
        <taxon>Betaproteobacteria</taxon>
        <taxon>Burkholderiales</taxon>
        <taxon>Oxalobacteraceae</taxon>
        <taxon>Noviherbaspirillum</taxon>
    </lineage>
</organism>
<sequence>MARDDFRRVYYTKQVDGRKKRTSVSIDPDLYEIFSMVSGGDVAADITLKTWAMEIESDREEASFEGIGASRLVARRVFGRIKELVAAGLVVTQAEQRKTKSR</sequence>
<protein>
    <submittedName>
        <fullName evidence="1">Uncharacterized protein</fullName>
    </submittedName>
</protein>
<reference evidence="1 2" key="1">
    <citation type="submission" date="2023-10" db="EMBL/GenBank/DDBJ databases">
        <title>Noviherbaspirillum sp. CPCC 100848 genome assembly.</title>
        <authorList>
            <person name="Li X.Y."/>
            <person name="Fang X.M."/>
        </authorList>
    </citation>
    <scope>NUCLEOTIDE SEQUENCE [LARGE SCALE GENOMIC DNA]</scope>
    <source>
        <strain evidence="1 2">CPCC 100848</strain>
    </source>
</reference>
<gene>
    <name evidence="1" type="ORF">RY831_14635</name>
</gene>
<evidence type="ECO:0000313" key="1">
    <source>
        <dbReference type="EMBL" id="MEC4720396.1"/>
    </source>
</evidence>
<dbReference type="Proteomes" id="UP001352263">
    <property type="component" value="Unassembled WGS sequence"/>
</dbReference>
<dbReference type="RefSeq" id="WP_326507114.1">
    <property type="nucleotide sequence ID" value="NZ_JAWIIV010000011.1"/>
</dbReference>
<name>A0ABU6JAC7_9BURK</name>
<evidence type="ECO:0000313" key="2">
    <source>
        <dbReference type="Proteomes" id="UP001352263"/>
    </source>
</evidence>
<dbReference type="EMBL" id="JAWIIV010000011">
    <property type="protein sequence ID" value="MEC4720396.1"/>
    <property type="molecule type" value="Genomic_DNA"/>
</dbReference>